<dbReference type="InterPro" id="IPR028082">
    <property type="entry name" value="Peripla_BP_I"/>
</dbReference>
<feature type="transmembrane region" description="Helical" evidence="8">
    <location>
        <begin position="1522"/>
        <end position="1545"/>
    </location>
</feature>
<dbReference type="PROSITE" id="PS50259">
    <property type="entry name" value="G_PROTEIN_RECEP_F3_4"/>
    <property type="match status" value="1"/>
</dbReference>
<gene>
    <name evidence="10" type="ORF">MCOR_43037</name>
</gene>
<name>A0A6J8DRE8_MYTCO</name>
<dbReference type="InterPro" id="IPR017978">
    <property type="entry name" value="GPCR_3_C"/>
</dbReference>
<feature type="transmembrane region" description="Helical" evidence="8">
    <location>
        <begin position="1640"/>
        <end position="1659"/>
    </location>
</feature>
<organism evidence="10 11">
    <name type="scientific">Mytilus coruscus</name>
    <name type="common">Sea mussel</name>
    <dbReference type="NCBI Taxonomy" id="42192"/>
    <lineage>
        <taxon>Eukaryota</taxon>
        <taxon>Metazoa</taxon>
        <taxon>Spiralia</taxon>
        <taxon>Lophotrochozoa</taxon>
        <taxon>Mollusca</taxon>
        <taxon>Bivalvia</taxon>
        <taxon>Autobranchia</taxon>
        <taxon>Pteriomorphia</taxon>
        <taxon>Mytilida</taxon>
        <taxon>Mytiloidea</taxon>
        <taxon>Mytilidae</taxon>
        <taxon>Mytilinae</taxon>
        <taxon>Mytilus</taxon>
    </lineage>
</organism>
<evidence type="ECO:0000256" key="8">
    <source>
        <dbReference type="SAM" id="Phobius"/>
    </source>
</evidence>
<dbReference type="GO" id="GO:0016020">
    <property type="term" value="C:membrane"/>
    <property type="evidence" value="ECO:0007669"/>
    <property type="project" value="UniProtKB-SubCell"/>
</dbReference>
<dbReference type="GO" id="GO:0004930">
    <property type="term" value="F:G protein-coupled receptor activity"/>
    <property type="evidence" value="ECO:0007669"/>
    <property type="project" value="InterPro"/>
</dbReference>
<keyword evidence="3 8" id="KW-1133">Transmembrane helix</keyword>
<keyword evidence="2 8" id="KW-0812">Transmembrane</keyword>
<dbReference type="InterPro" id="IPR050726">
    <property type="entry name" value="mGluR"/>
</dbReference>
<evidence type="ECO:0000256" key="7">
    <source>
        <dbReference type="SAM" id="MobiDB-lite"/>
    </source>
</evidence>
<dbReference type="Gene3D" id="3.40.50.2300">
    <property type="match status" value="7"/>
</dbReference>
<dbReference type="PRINTS" id="PR00248">
    <property type="entry name" value="GPCRMGR"/>
</dbReference>
<evidence type="ECO:0000256" key="3">
    <source>
        <dbReference type="ARBA" id="ARBA00022989"/>
    </source>
</evidence>
<dbReference type="SUPFAM" id="SSF53822">
    <property type="entry name" value="Periplasmic binding protein-like I"/>
    <property type="match status" value="3"/>
</dbReference>
<dbReference type="Pfam" id="PF00003">
    <property type="entry name" value="7tm_3"/>
    <property type="match status" value="1"/>
</dbReference>
<keyword evidence="6" id="KW-0325">Glycoprotein</keyword>
<feature type="transmembrane region" description="Helical" evidence="8">
    <location>
        <begin position="1671"/>
        <end position="1695"/>
    </location>
</feature>
<evidence type="ECO:0000256" key="6">
    <source>
        <dbReference type="ARBA" id="ARBA00023180"/>
    </source>
</evidence>
<evidence type="ECO:0000313" key="11">
    <source>
        <dbReference type="Proteomes" id="UP000507470"/>
    </source>
</evidence>
<dbReference type="InterPro" id="IPR000337">
    <property type="entry name" value="GPCR_3"/>
</dbReference>
<keyword evidence="11" id="KW-1185">Reference proteome</keyword>
<feature type="compositionally biased region" description="Polar residues" evidence="7">
    <location>
        <begin position="1764"/>
        <end position="1787"/>
    </location>
</feature>
<dbReference type="OrthoDB" id="9880600at2759"/>
<dbReference type="CDD" id="cd13953">
    <property type="entry name" value="7tm_classC_mGluR-like"/>
    <property type="match status" value="1"/>
</dbReference>
<feature type="domain" description="G-protein coupled receptors family 3 profile" evidence="9">
    <location>
        <begin position="1487"/>
        <end position="1727"/>
    </location>
</feature>
<dbReference type="PANTHER" id="PTHR24060">
    <property type="entry name" value="METABOTROPIC GLUTAMATE RECEPTOR"/>
    <property type="match status" value="1"/>
</dbReference>
<reference evidence="10 11" key="1">
    <citation type="submission" date="2020-06" db="EMBL/GenBank/DDBJ databases">
        <authorList>
            <person name="Li R."/>
            <person name="Bekaert M."/>
        </authorList>
    </citation>
    <scope>NUCLEOTIDE SEQUENCE [LARGE SCALE GENOMIC DNA]</scope>
    <source>
        <strain evidence="11">wild</strain>
    </source>
</reference>
<dbReference type="Proteomes" id="UP000507470">
    <property type="component" value="Unassembled WGS sequence"/>
</dbReference>
<protein>
    <submittedName>
        <fullName evidence="10">GRM3</fullName>
    </submittedName>
</protein>
<keyword evidence="5" id="KW-0675">Receptor</keyword>
<comment type="subcellular location">
    <subcellularLocation>
        <location evidence="1">Membrane</location>
        <topology evidence="1">Multi-pass membrane protein</topology>
    </subcellularLocation>
</comment>
<feature type="transmembrane region" description="Helical" evidence="8">
    <location>
        <begin position="1701"/>
        <end position="1721"/>
    </location>
</feature>
<feature type="transmembrane region" description="Helical" evidence="8">
    <location>
        <begin position="1595"/>
        <end position="1615"/>
    </location>
</feature>
<evidence type="ECO:0000259" key="9">
    <source>
        <dbReference type="PROSITE" id="PS50259"/>
    </source>
</evidence>
<keyword evidence="4 8" id="KW-0472">Membrane</keyword>
<feature type="transmembrane region" description="Helical" evidence="8">
    <location>
        <begin position="1486"/>
        <end position="1510"/>
    </location>
</feature>
<evidence type="ECO:0000256" key="4">
    <source>
        <dbReference type="ARBA" id="ARBA00023136"/>
    </source>
</evidence>
<evidence type="ECO:0000256" key="1">
    <source>
        <dbReference type="ARBA" id="ARBA00004141"/>
    </source>
</evidence>
<feature type="region of interest" description="Disordered" evidence="7">
    <location>
        <begin position="1762"/>
        <end position="1787"/>
    </location>
</feature>
<sequence>MINRVYNSTALKKLFYPTIKEKQTLCHNRIILKGRGKDPTGTAITGKGATIHQNSEIMTPSLTLFVVCLLIPSFGDSLQDIRPEVTIEGSPNIVAIIDFHLDSDSDGNCINLSRAGIDSLMALKWSNEVLDKNTPSNTGLVLYDSCGSLTRALKIVGQVINTQGCSNCTEIVGLITFTKEDIQTKVLDVIRPFGIVHVGISQGSYISFSSDLSLTVAGLSLWKSKAVVRILEEFHWKHIDAFAANNPLASTEFELFMKIAFSNDICTRRLQYTDNNSTLVNLSSDVVVIFVSGHDNIDELLSRLTSYKSKTFLIVGDSNIDLVTSELGNNTFLLKEQSPVVQNMQQYLENEFSIINKSEAIFAEFLKSLPYCEYDNVFNHTVCSKRMLQYWASRLDDRTFLNALTAYYNIFRLIARKETFSCSGYDFTKCLKSVNFVTLSAQQTSAGNPFRTHELTDGNFLEQVPVIVAQGPSLSSEVFRIVNDTITYTTGNFSTLNNIPSSLCNESCYKCGECYKQAEESKPSVIVKNADIIFTVGFPVYKDSTYGSPCSELSREGILMTQSFLYAIDTVKDKYPSKNLLPKVSIGALIYDTCGGKTLDSAQIVSNSNCPLTFFSGQNNTTVSGSLMSDIRYSTSRNLPRPGPLTNDLASFKISTAGLSLSPEKYDVYLKDLSSLLKSLNWTYVSLVYSDDFSKMDSVNNHVSDMRSGGICISDEIFFQNKITTIDTIASKVINSTLKSGAIVLLTTLEDTMKLMGYLRIKNFSFDNVNFIFFAWNVIADLPKGSVVIRPLMLSDPSLKQELKTRSVIDNGYYRGPVTDSVNHWWVKYHENRHKCHVSIKDNTLNPNSCTNQPTFSDDDIDMTVPGLIVEYVDIMVAIVDELYKTKCPSQSGPCEAFMSFDDLADYIKTAVPGVTFTDGSNKISFTADGSLRMPLEVFNIQLSSEIMVATISEENEVTMSTNHIVAYDLNNSPVVIQHQCSGWCPSCYQCQTNTAQNIDYYYKSGDIDLFALFPIHSMGAKIGICDLLALKDGTEYLTEAFLYSINTAKLRYPYLLQGISVGSLIIDTCSSVDTVQQSIANFESCFASFPSSSGKMVSPMSVPSYLLYSNISTAEDLSASIQRHGKFVMSHSTDFKYKGTIMGTLQYSYARSEVTTIVNFLSEMKWTYVSVVGSSEPLYTWKMQQFEELAARNNICINTVHSVSDSGTAKSAVDTISSGPINMNVIILFLSVEDIKMFFGSKILSKVHIIGDTNIAWNGLNTNIQIPLGTIVIDRSNKINSDLKTYLDTLNTQTVSRYGNPWLKKFQTGRENCKLSQSQSCNLPNDIMLQSSMVVMETDIILHGLHNRVTKLCGQQTTMCKQLETEGLSLHMEDFRNISFSYQQDQIVLYTTDAYNGAYQIQNFQENKMVKVGEWTNNTLSLSKEIIRAYSNGGVVQKVLPLSRCIGTCLCTNLNNTEEGTEMPEPYQDPEMIFYSSSAIFNSKLWTIIILAVACGGVGASLLFIVYVIYKTCIGCLNKRYIGLGILLLLSITALYLSVVPFLFTPSEMGCTARHLLPGISYALVYATCLAKLMSLRSYKLIGLGGEISNLNQFLTVTFVSGVQIAISVQYVALKGPFVETKLMSNEKMYSCKFDRELFVIYLIYDMLLIVICSLYALTVRKEKKNMGEAIFILISSWINIALWTAWVAVTLIISRDYVELTICIGILACATVVIITVFVPKLHKISKLKYDVKKNGVQNGGYKIDTEFMFERPHTLPGGFRSSYNMSPQKTNPKSISTFDSSMSY</sequence>
<accession>A0A6J8DRE8</accession>
<evidence type="ECO:0000313" key="10">
    <source>
        <dbReference type="EMBL" id="CAC5409794.1"/>
    </source>
</evidence>
<evidence type="ECO:0000256" key="2">
    <source>
        <dbReference type="ARBA" id="ARBA00022692"/>
    </source>
</evidence>
<feature type="transmembrane region" description="Helical" evidence="8">
    <location>
        <begin position="1557"/>
        <end position="1574"/>
    </location>
</feature>
<proteinExistence type="predicted"/>
<dbReference type="EMBL" id="CACVKT020007647">
    <property type="protein sequence ID" value="CAC5409794.1"/>
    <property type="molecule type" value="Genomic_DNA"/>
</dbReference>
<evidence type="ECO:0000256" key="5">
    <source>
        <dbReference type="ARBA" id="ARBA00023170"/>
    </source>
</evidence>
<dbReference type="InterPro" id="IPR001828">
    <property type="entry name" value="ANF_lig-bd_rcpt"/>
</dbReference>
<dbReference type="Pfam" id="PF01094">
    <property type="entry name" value="ANF_receptor"/>
    <property type="match status" value="1"/>
</dbReference>